<dbReference type="Proteomes" id="UP000305067">
    <property type="component" value="Unassembled WGS sequence"/>
</dbReference>
<evidence type="ECO:0000313" key="1">
    <source>
        <dbReference type="EMBL" id="TFL04984.1"/>
    </source>
</evidence>
<name>A0A5C3R2M0_9AGAR</name>
<dbReference type="EMBL" id="ML178817">
    <property type="protein sequence ID" value="TFL04984.1"/>
    <property type="molecule type" value="Genomic_DNA"/>
</dbReference>
<reference evidence="1 2" key="1">
    <citation type="journal article" date="2019" name="Nat. Ecol. Evol.">
        <title>Megaphylogeny resolves global patterns of mushroom evolution.</title>
        <authorList>
            <person name="Varga T."/>
            <person name="Krizsan K."/>
            <person name="Foldi C."/>
            <person name="Dima B."/>
            <person name="Sanchez-Garcia M."/>
            <person name="Sanchez-Ramirez S."/>
            <person name="Szollosi G.J."/>
            <person name="Szarkandi J.G."/>
            <person name="Papp V."/>
            <person name="Albert L."/>
            <person name="Andreopoulos W."/>
            <person name="Angelini C."/>
            <person name="Antonin V."/>
            <person name="Barry K.W."/>
            <person name="Bougher N.L."/>
            <person name="Buchanan P."/>
            <person name="Buyck B."/>
            <person name="Bense V."/>
            <person name="Catcheside P."/>
            <person name="Chovatia M."/>
            <person name="Cooper J."/>
            <person name="Damon W."/>
            <person name="Desjardin D."/>
            <person name="Finy P."/>
            <person name="Geml J."/>
            <person name="Haridas S."/>
            <person name="Hughes K."/>
            <person name="Justo A."/>
            <person name="Karasinski D."/>
            <person name="Kautmanova I."/>
            <person name="Kiss B."/>
            <person name="Kocsube S."/>
            <person name="Kotiranta H."/>
            <person name="LaButti K.M."/>
            <person name="Lechner B.E."/>
            <person name="Liimatainen K."/>
            <person name="Lipzen A."/>
            <person name="Lukacs Z."/>
            <person name="Mihaltcheva S."/>
            <person name="Morgado L.N."/>
            <person name="Niskanen T."/>
            <person name="Noordeloos M.E."/>
            <person name="Ohm R.A."/>
            <person name="Ortiz-Santana B."/>
            <person name="Ovrebo C."/>
            <person name="Racz N."/>
            <person name="Riley R."/>
            <person name="Savchenko A."/>
            <person name="Shiryaev A."/>
            <person name="Soop K."/>
            <person name="Spirin V."/>
            <person name="Szebenyi C."/>
            <person name="Tomsovsky M."/>
            <person name="Tulloss R.E."/>
            <person name="Uehling J."/>
            <person name="Grigoriev I.V."/>
            <person name="Vagvolgyi C."/>
            <person name="Papp T."/>
            <person name="Martin F.M."/>
            <person name="Miettinen O."/>
            <person name="Hibbett D.S."/>
            <person name="Nagy L.G."/>
        </authorList>
    </citation>
    <scope>NUCLEOTIDE SEQUENCE [LARGE SCALE GENOMIC DNA]</scope>
    <source>
        <strain evidence="1 2">CBS 309.79</strain>
    </source>
</reference>
<keyword evidence="2" id="KW-1185">Reference proteome</keyword>
<gene>
    <name evidence="1" type="ORF">BDV98DRAFT_561274</name>
</gene>
<evidence type="ECO:0000313" key="2">
    <source>
        <dbReference type="Proteomes" id="UP000305067"/>
    </source>
</evidence>
<protein>
    <submittedName>
        <fullName evidence="1">Uncharacterized protein</fullName>
    </submittedName>
</protein>
<proteinExistence type="predicted"/>
<organism evidence="1 2">
    <name type="scientific">Pterulicium gracile</name>
    <dbReference type="NCBI Taxonomy" id="1884261"/>
    <lineage>
        <taxon>Eukaryota</taxon>
        <taxon>Fungi</taxon>
        <taxon>Dikarya</taxon>
        <taxon>Basidiomycota</taxon>
        <taxon>Agaricomycotina</taxon>
        <taxon>Agaricomycetes</taxon>
        <taxon>Agaricomycetidae</taxon>
        <taxon>Agaricales</taxon>
        <taxon>Pleurotineae</taxon>
        <taxon>Pterulaceae</taxon>
        <taxon>Pterulicium</taxon>
    </lineage>
</organism>
<accession>A0A5C3R2M0</accession>
<sequence length="191" mass="21212">MLLSSPFWYARSASPIDLGYLSTARKLQPHVFDTHGGVLGPPIARLVSRQIEHQVVFLALKQGGGDYNLFNDAYVQDSMHVVSLVREMASKSVELMAQVGFFRLCAKEMYDTICRSMTKIDLEATLAQAHSIIKTNALPLLAWTATAIHLWIVSDLSCGVLAGIYMGQKDPTAIDSKRDKVAMKYMKRYGV</sequence>
<dbReference type="AlphaFoldDB" id="A0A5C3R2M0"/>